<evidence type="ECO:0000313" key="3">
    <source>
        <dbReference type="EMBL" id="KAF0745436.1"/>
    </source>
</evidence>
<comment type="caution">
    <text evidence="3">The sequence shown here is derived from an EMBL/GenBank/DDBJ whole genome shotgun (WGS) entry which is preliminary data.</text>
</comment>
<feature type="compositionally biased region" description="Gly residues" evidence="1">
    <location>
        <begin position="27"/>
        <end position="36"/>
    </location>
</feature>
<name>A0A6G0XXW6_9STRA</name>
<dbReference type="Proteomes" id="UP000481153">
    <property type="component" value="Unassembled WGS sequence"/>
</dbReference>
<evidence type="ECO:0008006" key="5">
    <source>
        <dbReference type="Google" id="ProtNLM"/>
    </source>
</evidence>
<dbReference type="EMBL" id="VJMJ01000002">
    <property type="protein sequence ID" value="KAF0745436.1"/>
    <property type="molecule type" value="Genomic_DNA"/>
</dbReference>
<evidence type="ECO:0000256" key="1">
    <source>
        <dbReference type="SAM" id="MobiDB-lite"/>
    </source>
</evidence>
<feature type="region of interest" description="Disordered" evidence="1">
    <location>
        <begin position="1"/>
        <end position="39"/>
    </location>
</feature>
<keyword evidence="2" id="KW-1133">Transmembrane helix</keyword>
<keyword evidence="2" id="KW-0472">Membrane</keyword>
<protein>
    <recommendedName>
        <fullName evidence="5">Transmembrane protein</fullName>
    </recommendedName>
</protein>
<accession>A0A6G0XXW6</accession>
<sequence>MQTLLRSVYHNDDDEPTSGYTESQAGLGRGLLGDGGSSSYQSRSHTRMKWVGGFLVCLAVIPLVMWPSKSAHAVEVTSDHAKLLESNPKVTHNDTSATWTRIPESAAPTTLAPALPDPTEELTPLTTEAASNSNPPTKLPVESPSPSAIGFQFPPECSEEDIKALEAGQHTSNDCRTAYKLLAMEQGGKAFIHRQAMLKEFPVECSPDDITALESSADPVLSDPCLRAFEEARQVQINFKLDDIEDEVEQLKAALNASATP</sequence>
<feature type="transmembrane region" description="Helical" evidence="2">
    <location>
        <begin position="50"/>
        <end position="68"/>
    </location>
</feature>
<proteinExistence type="predicted"/>
<gene>
    <name evidence="3" type="ORF">Ae201684_000453</name>
</gene>
<keyword evidence="2" id="KW-0812">Transmembrane</keyword>
<dbReference type="VEuPathDB" id="FungiDB:AeMF1_017287"/>
<keyword evidence="4" id="KW-1185">Reference proteome</keyword>
<evidence type="ECO:0000313" key="4">
    <source>
        <dbReference type="Proteomes" id="UP000481153"/>
    </source>
</evidence>
<reference evidence="3 4" key="1">
    <citation type="submission" date="2019-07" db="EMBL/GenBank/DDBJ databases">
        <title>Genomics analysis of Aphanomyces spp. identifies a new class of oomycete effector associated with host adaptation.</title>
        <authorList>
            <person name="Gaulin E."/>
        </authorList>
    </citation>
    <scope>NUCLEOTIDE SEQUENCE [LARGE SCALE GENOMIC DNA]</scope>
    <source>
        <strain evidence="3 4">ATCC 201684</strain>
    </source>
</reference>
<feature type="region of interest" description="Disordered" evidence="1">
    <location>
        <begin position="126"/>
        <end position="145"/>
    </location>
</feature>
<dbReference type="AlphaFoldDB" id="A0A6G0XXW6"/>
<evidence type="ECO:0000256" key="2">
    <source>
        <dbReference type="SAM" id="Phobius"/>
    </source>
</evidence>
<organism evidence="3 4">
    <name type="scientific">Aphanomyces euteiches</name>
    <dbReference type="NCBI Taxonomy" id="100861"/>
    <lineage>
        <taxon>Eukaryota</taxon>
        <taxon>Sar</taxon>
        <taxon>Stramenopiles</taxon>
        <taxon>Oomycota</taxon>
        <taxon>Saprolegniomycetes</taxon>
        <taxon>Saprolegniales</taxon>
        <taxon>Verrucalvaceae</taxon>
        <taxon>Aphanomyces</taxon>
    </lineage>
</organism>